<dbReference type="Gene3D" id="2.130.10.10">
    <property type="entry name" value="YVTN repeat-like/Quinoprotein amine dehydrogenase"/>
    <property type="match status" value="1"/>
</dbReference>
<evidence type="ECO:0000313" key="3">
    <source>
        <dbReference type="Proteomes" id="UP000295560"/>
    </source>
</evidence>
<accession>A0A4R1HZ53</accession>
<dbReference type="InterPro" id="IPR015943">
    <property type="entry name" value="WD40/YVTN_repeat-like_dom_sf"/>
</dbReference>
<keyword evidence="3" id="KW-1185">Reference proteome</keyword>
<gene>
    <name evidence="2" type="ORF">EV378_2312</name>
</gene>
<feature type="compositionally biased region" description="Low complexity" evidence="1">
    <location>
        <begin position="17"/>
        <end position="26"/>
    </location>
</feature>
<name>A0A4R1HZ53_PSEEN</name>
<dbReference type="Proteomes" id="UP000295560">
    <property type="component" value="Unassembled WGS sequence"/>
</dbReference>
<evidence type="ECO:0000313" key="2">
    <source>
        <dbReference type="EMBL" id="TCK26475.1"/>
    </source>
</evidence>
<reference evidence="2 3" key="1">
    <citation type="submission" date="2019-03" db="EMBL/GenBank/DDBJ databases">
        <title>Sequencing the genomes of 1000 actinobacteria strains.</title>
        <authorList>
            <person name="Klenk H.-P."/>
        </authorList>
    </citation>
    <scope>NUCLEOTIDE SEQUENCE [LARGE SCALE GENOMIC DNA]</scope>
    <source>
        <strain evidence="2 3">DSM 44969</strain>
    </source>
</reference>
<dbReference type="AlphaFoldDB" id="A0A4R1HZ53"/>
<comment type="caution">
    <text evidence="2">The sequence shown here is derived from an EMBL/GenBank/DDBJ whole genome shotgun (WGS) entry which is preliminary data.</text>
</comment>
<feature type="region of interest" description="Disordered" evidence="1">
    <location>
        <begin position="17"/>
        <end position="42"/>
    </location>
</feature>
<evidence type="ECO:0000256" key="1">
    <source>
        <dbReference type="SAM" id="MobiDB-lite"/>
    </source>
</evidence>
<proteinExistence type="predicted"/>
<dbReference type="EMBL" id="SMFZ01000001">
    <property type="protein sequence ID" value="TCK26475.1"/>
    <property type="molecule type" value="Genomic_DNA"/>
</dbReference>
<sequence length="383" mass="39519">MLAGAALVVGLNSPAATTDSVTATTPSDPPPPATAIPPSFSELWRAPSPATPVPIAAGGGAVVAEGSRVSGRDARTGAERWSYTRELSLCTVAAAFGRVLADYRNDEYCSELSSLDATSGARGPARTLDARPGTRLVGDGPVVATGQDYLEAMRSDLVRTAEYGNVRALEEPDDQPRTGCTFSSFAVAPARAGVLETCPGDGSDRLTVLRPDASSGDKPAFDFSTVLGVSGARLIALSGERAAVLLPGRPRLLLLDRAGARVGEVPLSVGPAVQEPQDGVARTTRGGAALYWWTGAATVALDPETLVPRWTLPNALGPGVEYDGRLLVPVQGGLADVDPRTGAVARTLPVDRAGYVGPVQVVAQGEILLEQRGRDLVALGPAR</sequence>
<protein>
    <submittedName>
        <fullName evidence="2">Putative pyrroloquinoline-quinone binding quinoprotein</fullName>
    </submittedName>
</protein>
<organism evidence="2 3">
    <name type="scientific">Pseudonocardia endophytica</name>
    <dbReference type="NCBI Taxonomy" id="401976"/>
    <lineage>
        <taxon>Bacteria</taxon>
        <taxon>Bacillati</taxon>
        <taxon>Actinomycetota</taxon>
        <taxon>Actinomycetes</taxon>
        <taxon>Pseudonocardiales</taxon>
        <taxon>Pseudonocardiaceae</taxon>
        <taxon>Pseudonocardia</taxon>
    </lineage>
</organism>